<gene>
    <name evidence="1" type="ORF">G8O30_07850</name>
</gene>
<keyword evidence="2" id="KW-1185">Reference proteome</keyword>
<dbReference type="AlphaFoldDB" id="A0A7S8HFX3"/>
<protein>
    <submittedName>
        <fullName evidence="1">DUF4912 domain-containing protein</fullName>
    </submittedName>
</protein>
<dbReference type="RefSeq" id="WP_239674418.1">
    <property type="nucleotide sequence ID" value="NZ_CP049742.1"/>
</dbReference>
<name>A0A7S8HFX3_9BACI</name>
<dbReference type="Proteomes" id="UP000593626">
    <property type="component" value="Chromosome"/>
</dbReference>
<evidence type="ECO:0000313" key="2">
    <source>
        <dbReference type="Proteomes" id="UP000593626"/>
    </source>
</evidence>
<dbReference type="EMBL" id="CP049742">
    <property type="protein sequence ID" value="QPC46880.1"/>
    <property type="molecule type" value="Genomic_DNA"/>
</dbReference>
<organism evidence="1 2">
    <name type="scientific">Mangrovibacillus cuniculi</name>
    <dbReference type="NCBI Taxonomy" id="2593652"/>
    <lineage>
        <taxon>Bacteria</taxon>
        <taxon>Bacillati</taxon>
        <taxon>Bacillota</taxon>
        <taxon>Bacilli</taxon>
        <taxon>Bacillales</taxon>
        <taxon>Bacillaceae</taxon>
        <taxon>Mangrovibacillus</taxon>
    </lineage>
</organism>
<sequence>MIEQILALREQGMSFRKIADEIGSTVGKVQYRWNKYMKELEVMQAEEQVAATVLEEQVETPVVKIEKKFAPTSLVCHFTHASTVMVMWESVKLELDIIKNLYDLKVDELQLVLRAHNITAIEFNGWNSHYYQDILLPAKGEEGSWVVRGLKGGNSYLLQLGILTPMRKFFPINQSQPIHAPRLTKDQQNFVTKAIMSKAIETVKPQWIEHVSTYTYYGQEERGEKNE</sequence>
<dbReference type="Gene3D" id="1.10.10.60">
    <property type="entry name" value="Homeodomain-like"/>
    <property type="match status" value="1"/>
</dbReference>
<evidence type="ECO:0000313" key="1">
    <source>
        <dbReference type="EMBL" id="QPC46880.1"/>
    </source>
</evidence>
<dbReference type="Pfam" id="PF16258">
    <property type="entry name" value="DUF4912"/>
    <property type="match status" value="1"/>
</dbReference>
<dbReference type="KEGG" id="mcui:G8O30_07850"/>
<reference evidence="1 2" key="1">
    <citation type="submission" date="2019-07" db="EMBL/GenBank/DDBJ databases">
        <title>Genome sequence of 2 isolates from Red Sea Mangroves.</title>
        <authorList>
            <person name="Sefrji F."/>
            <person name="Michoud G."/>
            <person name="Merlino G."/>
            <person name="Daffonchio D."/>
        </authorList>
    </citation>
    <scope>NUCLEOTIDE SEQUENCE [LARGE SCALE GENOMIC DNA]</scope>
    <source>
        <strain evidence="1 2">R1DC41</strain>
    </source>
</reference>
<dbReference type="InterPro" id="IPR032585">
    <property type="entry name" value="DUF4912"/>
</dbReference>
<proteinExistence type="predicted"/>
<accession>A0A7S8HFX3</accession>